<keyword evidence="6" id="KW-0325">Glycoprotein</keyword>
<keyword evidence="9" id="KW-1185">Reference proteome</keyword>
<evidence type="ECO:0000256" key="4">
    <source>
        <dbReference type="ARBA" id="ARBA00022989"/>
    </source>
</evidence>
<proteinExistence type="predicted"/>
<dbReference type="InterPro" id="IPR015943">
    <property type="entry name" value="WD40/YVTN_repeat-like_dom_sf"/>
</dbReference>
<keyword evidence="3" id="KW-0732">Signal</keyword>
<dbReference type="Pfam" id="PF01822">
    <property type="entry name" value="WSC"/>
    <property type="match status" value="1"/>
</dbReference>
<dbReference type="Proteomes" id="UP000276215">
    <property type="component" value="Unassembled WGS sequence"/>
</dbReference>
<dbReference type="SMART" id="SM00321">
    <property type="entry name" value="WSC"/>
    <property type="match status" value="1"/>
</dbReference>
<evidence type="ECO:0000256" key="5">
    <source>
        <dbReference type="ARBA" id="ARBA00023136"/>
    </source>
</evidence>
<evidence type="ECO:0000256" key="1">
    <source>
        <dbReference type="ARBA" id="ARBA00004167"/>
    </source>
</evidence>
<dbReference type="PROSITE" id="PS51212">
    <property type="entry name" value="WSC"/>
    <property type="match status" value="1"/>
</dbReference>
<accession>A0A3N4JPM1</accession>
<evidence type="ECO:0000259" key="7">
    <source>
        <dbReference type="PROSITE" id="PS51212"/>
    </source>
</evidence>
<dbReference type="PANTHER" id="PTHR24269:SF16">
    <property type="entry name" value="PROTEIN SLG1"/>
    <property type="match status" value="1"/>
</dbReference>
<name>A0A3N4JPM1_9PEZI</name>
<feature type="domain" description="WSC" evidence="7">
    <location>
        <begin position="503"/>
        <end position="593"/>
    </location>
</feature>
<dbReference type="InterPro" id="IPR002889">
    <property type="entry name" value="WSC_carb-bd"/>
</dbReference>
<evidence type="ECO:0000313" key="9">
    <source>
        <dbReference type="Proteomes" id="UP000276215"/>
    </source>
</evidence>
<dbReference type="EMBL" id="ML120382">
    <property type="protein sequence ID" value="RPB00236.1"/>
    <property type="molecule type" value="Genomic_DNA"/>
</dbReference>
<evidence type="ECO:0000313" key="8">
    <source>
        <dbReference type="EMBL" id="RPB00236.1"/>
    </source>
</evidence>
<keyword evidence="5" id="KW-0472">Membrane</keyword>
<reference evidence="8 9" key="1">
    <citation type="journal article" date="2018" name="Nat. Ecol. Evol.">
        <title>Pezizomycetes genomes reveal the molecular basis of ectomycorrhizal truffle lifestyle.</title>
        <authorList>
            <person name="Murat C."/>
            <person name="Payen T."/>
            <person name="Noel B."/>
            <person name="Kuo A."/>
            <person name="Morin E."/>
            <person name="Chen J."/>
            <person name="Kohler A."/>
            <person name="Krizsan K."/>
            <person name="Balestrini R."/>
            <person name="Da Silva C."/>
            <person name="Montanini B."/>
            <person name="Hainaut M."/>
            <person name="Levati E."/>
            <person name="Barry K.W."/>
            <person name="Belfiori B."/>
            <person name="Cichocki N."/>
            <person name="Clum A."/>
            <person name="Dockter R.B."/>
            <person name="Fauchery L."/>
            <person name="Guy J."/>
            <person name="Iotti M."/>
            <person name="Le Tacon F."/>
            <person name="Lindquist E.A."/>
            <person name="Lipzen A."/>
            <person name="Malagnac F."/>
            <person name="Mello A."/>
            <person name="Molinier V."/>
            <person name="Miyauchi S."/>
            <person name="Poulain J."/>
            <person name="Riccioni C."/>
            <person name="Rubini A."/>
            <person name="Sitrit Y."/>
            <person name="Splivallo R."/>
            <person name="Traeger S."/>
            <person name="Wang M."/>
            <person name="Zifcakova L."/>
            <person name="Wipf D."/>
            <person name="Zambonelli A."/>
            <person name="Paolocci F."/>
            <person name="Nowrousian M."/>
            <person name="Ottonello S."/>
            <person name="Baldrian P."/>
            <person name="Spatafora J.W."/>
            <person name="Henrissat B."/>
            <person name="Nagy L.G."/>
            <person name="Aury J.M."/>
            <person name="Wincker P."/>
            <person name="Grigoriev I.V."/>
            <person name="Bonfante P."/>
            <person name="Martin F.M."/>
        </authorList>
    </citation>
    <scope>NUCLEOTIDE SEQUENCE [LARGE SCALE GENOMIC DNA]</scope>
    <source>
        <strain evidence="8 9">120613-1</strain>
    </source>
</reference>
<dbReference type="InterPro" id="IPR011047">
    <property type="entry name" value="Quinoprotein_ADH-like_sf"/>
</dbReference>
<evidence type="ECO:0000256" key="3">
    <source>
        <dbReference type="ARBA" id="ARBA00022729"/>
    </source>
</evidence>
<dbReference type="InterPro" id="IPR051836">
    <property type="entry name" value="Kremen_rcpt"/>
</dbReference>
<evidence type="ECO:0000256" key="6">
    <source>
        <dbReference type="ARBA" id="ARBA00023180"/>
    </source>
</evidence>
<dbReference type="GO" id="GO:0005886">
    <property type="term" value="C:plasma membrane"/>
    <property type="evidence" value="ECO:0007669"/>
    <property type="project" value="TreeGrafter"/>
</dbReference>
<keyword evidence="4" id="KW-1133">Transmembrane helix</keyword>
<sequence>MNGTQIFMAKPLVYTPRTRFTNGKPASGDKQLVIAISESNWIYVLDAKSGDVINSRQIRKPYQASDLPCADITPAIGVTGTPVIDPATDTIYAFAKGYSGNATGWMNAGYFVHALDILTLEERSGFPTTVGGPADNDPERYFNGGIHLQRPALKIVNGIVLGGFGGGCGEFNQTGWIAGVDTQTGTLKTLFVTESGPEAPAIGQGFYTGGGGGSVWQAGIGFPSDRKDRFFFVGGNGIAFNATMKPSAGNAPPSLLEGCVVNMKIDSSGKISPQDYFRPYNYPSYGSSSRDLGSGGLTILDPNYFSGKNVKRLAIAAGKNGFIYLVDLDNLGGYRQGVNGTDAVLQALAIPGISTKVLIYGSTASYPLEGGYIYLKPVGLRTVLAYKFGQKDGMPFFSLVAQTNESVPTNVGVGVPIITSYQGQPGTGIVWILDLILGLTAYKAVPENGNLVSISIPALAGRPKFQRPVFGDRRLYVATTDGQIICYGNSKDKLLQVQPIIGAYSHQGCFTESTPGGALSQKALSSDAMTVEVCEEACRDYIYFGVEYGRECYCGSSLAPNATLVDNPFCDVPCAGNSSERCGGRRHLNVYKK</sequence>
<dbReference type="AlphaFoldDB" id="A0A3N4JPM1"/>
<dbReference type="PANTHER" id="PTHR24269">
    <property type="entry name" value="KREMEN PROTEIN"/>
    <property type="match status" value="1"/>
</dbReference>
<protein>
    <submittedName>
        <fullName evidence="8">WSC-domain-containing protein</fullName>
    </submittedName>
</protein>
<comment type="subcellular location">
    <subcellularLocation>
        <location evidence="1">Membrane</location>
        <topology evidence="1">Single-pass membrane protein</topology>
    </subcellularLocation>
</comment>
<gene>
    <name evidence="8" type="ORF">L873DRAFT_1737181</name>
</gene>
<keyword evidence="2" id="KW-0812">Transmembrane</keyword>
<dbReference type="OrthoDB" id="5985073at2759"/>
<evidence type="ECO:0000256" key="2">
    <source>
        <dbReference type="ARBA" id="ARBA00022692"/>
    </source>
</evidence>
<dbReference type="Gene3D" id="2.130.10.10">
    <property type="entry name" value="YVTN repeat-like/Quinoprotein amine dehydrogenase"/>
    <property type="match status" value="1"/>
</dbReference>
<dbReference type="SUPFAM" id="SSF50998">
    <property type="entry name" value="Quinoprotein alcohol dehydrogenase-like"/>
    <property type="match status" value="1"/>
</dbReference>
<dbReference type="STRING" id="1336337.A0A3N4JPM1"/>
<organism evidence="8 9">
    <name type="scientific">Choiromyces venosus 120613-1</name>
    <dbReference type="NCBI Taxonomy" id="1336337"/>
    <lineage>
        <taxon>Eukaryota</taxon>
        <taxon>Fungi</taxon>
        <taxon>Dikarya</taxon>
        <taxon>Ascomycota</taxon>
        <taxon>Pezizomycotina</taxon>
        <taxon>Pezizomycetes</taxon>
        <taxon>Pezizales</taxon>
        <taxon>Tuberaceae</taxon>
        <taxon>Choiromyces</taxon>
    </lineage>
</organism>